<feature type="compositionally biased region" description="Basic and acidic residues" evidence="1">
    <location>
        <begin position="322"/>
        <end position="331"/>
    </location>
</feature>
<name>A0AAN7PBW6_MYCAM</name>
<comment type="caution">
    <text evidence="2">The sequence shown here is derived from an EMBL/GenBank/DDBJ whole genome shotgun (WGS) entry which is preliminary data.</text>
</comment>
<sequence length="331" mass="35989">MVIPGSVSWESQQTLILLCRREVAPLARGEPSVTPARVYVPHALLEVHLGTTDRMAALPDMQPVRGLASRGDDARRMHQSCPELDSSYFKAGNVVRADYKSVHRRAAWFTGFRSKFSCVTNISMAVTCAVTGGYGVGRIQSCQILPVGNGLCDTADTIWWNRLLGGLKTDGTTFGWTPGGQGADIQLAPSSEQSTRGSMLGSMLLDIFMSRLVKTQRAFPKCRDKHGDEANVKLVEFSKKKQNGLRLSQDNRSHWQRLGRDYMACSPADTGYIEKVTASRLWEVIMPLCSVTGEATAGVPCPALPPLSPPGQEARGEGPVGDYKDDAKTCA</sequence>
<protein>
    <submittedName>
        <fullName evidence="2">Uncharacterized protein</fullName>
    </submittedName>
</protein>
<keyword evidence="3" id="KW-1185">Reference proteome</keyword>
<organism evidence="2 3">
    <name type="scientific">Mycteria americana</name>
    <name type="common">Wood stork</name>
    <dbReference type="NCBI Taxonomy" id="33587"/>
    <lineage>
        <taxon>Eukaryota</taxon>
        <taxon>Metazoa</taxon>
        <taxon>Chordata</taxon>
        <taxon>Craniata</taxon>
        <taxon>Vertebrata</taxon>
        <taxon>Euteleostomi</taxon>
        <taxon>Archelosauria</taxon>
        <taxon>Archosauria</taxon>
        <taxon>Dinosauria</taxon>
        <taxon>Saurischia</taxon>
        <taxon>Theropoda</taxon>
        <taxon>Coelurosauria</taxon>
        <taxon>Aves</taxon>
        <taxon>Neognathae</taxon>
        <taxon>Neoaves</taxon>
        <taxon>Aequornithes</taxon>
        <taxon>Ciconiiformes</taxon>
        <taxon>Ciconiidae</taxon>
        <taxon>Mycteria</taxon>
    </lineage>
</organism>
<accession>A0AAN7PBW6</accession>
<evidence type="ECO:0000313" key="3">
    <source>
        <dbReference type="Proteomes" id="UP001333110"/>
    </source>
</evidence>
<feature type="region of interest" description="Disordered" evidence="1">
    <location>
        <begin position="303"/>
        <end position="331"/>
    </location>
</feature>
<dbReference type="AlphaFoldDB" id="A0AAN7PBW6"/>
<evidence type="ECO:0000313" key="2">
    <source>
        <dbReference type="EMBL" id="KAK4823026.1"/>
    </source>
</evidence>
<dbReference type="Proteomes" id="UP001333110">
    <property type="component" value="Unassembled WGS sequence"/>
</dbReference>
<dbReference type="EMBL" id="JAUNZN010000004">
    <property type="protein sequence ID" value="KAK4823026.1"/>
    <property type="molecule type" value="Genomic_DNA"/>
</dbReference>
<evidence type="ECO:0000256" key="1">
    <source>
        <dbReference type="SAM" id="MobiDB-lite"/>
    </source>
</evidence>
<proteinExistence type="predicted"/>
<gene>
    <name evidence="2" type="ORF">QYF61_024828</name>
</gene>
<reference evidence="2 3" key="1">
    <citation type="journal article" date="2023" name="J. Hered.">
        <title>Chromosome-level genome of the wood stork (Mycteria americana) provides insight into avian chromosome evolution.</title>
        <authorList>
            <person name="Flamio R. Jr."/>
            <person name="Ramstad K.M."/>
        </authorList>
    </citation>
    <scope>NUCLEOTIDE SEQUENCE [LARGE SCALE GENOMIC DNA]</scope>
    <source>
        <strain evidence="2">JAX WOST 10</strain>
    </source>
</reference>